<proteinExistence type="predicted"/>
<feature type="non-terminal residue" evidence="1">
    <location>
        <position position="105"/>
    </location>
</feature>
<dbReference type="AlphaFoldDB" id="A0A955L673"/>
<name>A0A955L673_9BACT</name>
<reference evidence="1" key="1">
    <citation type="submission" date="2020-04" db="EMBL/GenBank/DDBJ databases">
        <authorList>
            <person name="Zhang T."/>
        </authorList>
    </citation>
    <scope>NUCLEOTIDE SEQUENCE</scope>
    <source>
        <strain evidence="1">HKST-UBA14</strain>
    </source>
</reference>
<evidence type="ECO:0000313" key="2">
    <source>
        <dbReference type="Proteomes" id="UP000783287"/>
    </source>
</evidence>
<organism evidence="1 2">
    <name type="scientific">Candidatus Dojkabacteria bacterium</name>
    <dbReference type="NCBI Taxonomy" id="2099670"/>
    <lineage>
        <taxon>Bacteria</taxon>
        <taxon>Candidatus Dojkabacteria</taxon>
    </lineage>
</organism>
<sequence length="105" mass="12540">MYSKEYFKLQTIFAQRCAEILGKDLPYCLFHYTANYLRLGLSKPFNENDPTWVSAVKRINAGEDVTEVIYSFYQKRNTNQVVDDRKYFGFFGYDWDDEGKRIKLH</sequence>
<dbReference type="Proteomes" id="UP000783287">
    <property type="component" value="Unassembled WGS sequence"/>
</dbReference>
<accession>A0A955L673</accession>
<comment type="caution">
    <text evidence="1">The sequence shown here is derived from an EMBL/GenBank/DDBJ whole genome shotgun (WGS) entry which is preliminary data.</text>
</comment>
<dbReference type="EMBL" id="JAGQLK010000126">
    <property type="protein sequence ID" value="MCA9383751.1"/>
    <property type="molecule type" value="Genomic_DNA"/>
</dbReference>
<protein>
    <submittedName>
        <fullName evidence="1">Uncharacterized protein</fullName>
    </submittedName>
</protein>
<evidence type="ECO:0000313" key="1">
    <source>
        <dbReference type="EMBL" id="MCA9383751.1"/>
    </source>
</evidence>
<reference evidence="1" key="2">
    <citation type="journal article" date="2021" name="Microbiome">
        <title>Successional dynamics and alternative stable states in a saline activated sludge microbial community over 9 years.</title>
        <authorList>
            <person name="Wang Y."/>
            <person name="Ye J."/>
            <person name="Ju F."/>
            <person name="Liu L."/>
            <person name="Boyd J.A."/>
            <person name="Deng Y."/>
            <person name="Parks D.H."/>
            <person name="Jiang X."/>
            <person name="Yin X."/>
            <person name="Woodcroft B.J."/>
            <person name="Tyson G.W."/>
            <person name="Hugenholtz P."/>
            <person name="Polz M.F."/>
            <person name="Zhang T."/>
        </authorList>
    </citation>
    <scope>NUCLEOTIDE SEQUENCE</scope>
    <source>
        <strain evidence="1">HKST-UBA14</strain>
    </source>
</reference>
<gene>
    <name evidence="1" type="ORF">KC909_05265</name>
</gene>